<keyword evidence="4" id="KW-1185">Reference proteome</keyword>
<sequence>MGTQQENGVLLEQETLLAKPPPLYQVVLLNDDFTPMEFVVIILQEYFHKDRTAATEIMLQVHHEGKGTCGVFPKDIASTKVELVLSHARSHGHPLQCVMEEV</sequence>
<dbReference type="Pfam" id="PF02617">
    <property type="entry name" value="ClpS"/>
    <property type="match status" value="1"/>
</dbReference>
<evidence type="ECO:0000313" key="3">
    <source>
        <dbReference type="EMBL" id="WAW11083.1"/>
    </source>
</evidence>
<name>A0A9E9P4H4_9BURK</name>
<keyword evidence="3" id="KW-0378">Hydrolase</keyword>
<feature type="domain" description="Adaptor protein ClpS core" evidence="2">
    <location>
        <begin position="19"/>
        <end position="97"/>
    </location>
</feature>
<comment type="subunit">
    <text evidence="1">Binds to the N-terminal domain of the chaperone ClpA.</text>
</comment>
<dbReference type="KEGG" id="ovb:NB640_05475"/>
<dbReference type="InterPro" id="IPR003769">
    <property type="entry name" value="ClpS_core"/>
</dbReference>
<dbReference type="AlphaFoldDB" id="A0A9E9P4H4"/>
<organism evidence="3 4">
    <name type="scientific">Oxalobacter vibrioformis</name>
    <dbReference type="NCBI Taxonomy" id="933080"/>
    <lineage>
        <taxon>Bacteria</taxon>
        <taxon>Pseudomonadati</taxon>
        <taxon>Pseudomonadota</taxon>
        <taxon>Betaproteobacteria</taxon>
        <taxon>Burkholderiales</taxon>
        <taxon>Oxalobacteraceae</taxon>
        <taxon>Oxalobacter</taxon>
    </lineage>
</organism>
<gene>
    <name evidence="1 3" type="primary">clpS</name>
    <name evidence="3" type="ORF">NB640_05475</name>
</gene>
<dbReference type="GO" id="GO:0008233">
    <property type="term" value="F:peptidase activity"/>
    <property type="evidence" value="ECO:0007669"/>
    <property type="project" value="UniProtKB-KW"/>
</dbReference>
<dbReference type="InterPro" id="IPR014719">
    <property type="entry name" value="Ribosomal_bL12_C/ClpS-like"/>
</dbReference>
<dbReference type="FunFam" id="3.30.1390.10:FF:000002">
    <property type="entry name" value="ATP-dependent Clp protease adapter protein ClpS"/>
    <property type="match status" value="1"/>
</dbReference>
<evidence type="ECO:0000313" key="4">
    <source>
        <dbReference type="Proteomes" id="UP001156215"/>
    </source>
</evidence>
<comment type="similarity">
    <text evidence="1">Belongs to the ClpS family.</text>
</comment>
<dbReference type="GO" id="GO:0006508">
    <property type="term" value="P:proteolysis"/>
    <property type="evidence" value="ECO:0007669"/>
    <property type="project" value="UniProtKB-UniRule"/>
</dbReference>
<dbReference type="GO" id="GO:0030163">
    <property type="term" value="P:protein catabolic process"/>
    <property type="evidence" value="ECO:0007669"/>
    <property type="project" value="InterPro"/>
</dbReference>
<dbReference type="PANTHER" id="PTHR33473:SF19">
    <property type="entry name" value="ATP-DEPENDENT CLP PROTEASE ADAPTER PROTEIN CLPS"/>
    <property type="match status" value="1"/>
</dbReference>
<dbReference type="Gene3D" id="3.30.1390.10">
    <property type="match status" value="1"/>
</dbReference>
<dbReference type="PANTHER" id="PTHR33473">
    <property type="entry name" value="ATP-DEPENDENT CLP PROTEASE ADAPTER PROTEIN CLPS1, CHLOROPLASTIC"/>
    <property type="match status" value="1"/>
</dbReference>
<dbReference type="RefSeq" id="WP_269310194.1">
    <property type="nucleotide sequence ID" value="NZ_CP098242.1"/>
</dbReference>
<accession>A0A9E9P4H4</accession>
<dbReference type="Proteomes" id="UP001156215">
    <property type="component" value="Chromosome"/>
</dbReference>
<keyword evidence="3" id="KW-0645">Protease</keyword>
<dbReference type="InterPro" id="IPR022935">
    <property type="entry name" value="ClpS"/>
</dbReference>
<comment type="function">
    <text evidence="1">Involved in the modulation of the specificity of the ClpAP-mediated ATP-dependent protein degradation.</text>
</comment>
<proteinExistence type="inferred from homology"/>
<dbReference type="SUPFAM" id="SSF54736">
    <property type="entry name" value="ClpS-like"/>
    <property type="match status" value="1"/>
</dbReference>
<evidence type="ECO:0000259" key="2">
    <source>
        <dbReference type="Pfam" id="PF02617"/>
    </source>
</evidence>
<reference evidence="3" key="1">
    <citation type="journal article" date="2022" name="Front. Microbiol.">
        <title>New perspectives on an old grouping: The genomic and phenotypic variability of Oxalobacter formigenes and the implications for calcium oxalate stone prevention.</title>
        <authorList>
            <person name="Chmiel J.A."/>
            <person name="Carr C."/>
            <person name="Stuivenberg G.A."/>
            <person name="Venema R."/>
            <person name="Chanyi R.M."/>
            <person name="Al K.F."/>
            <person name="Giguere D."/>
            <person name="Say H."/>
            <person name="Akouris P.P."/>
            <person name="Dominguez Romero S.A."/>
            <person name="Kwong A."/>
            <person name="Tai V."/>
            <person name="Koval S.F."/>
            <person name="Razvi H."/>
            <person name="Bjazevic J."/>
            <person name="Burton J.P."/>
        </authorList>
    </citation>
    <scope>NUCLEOTIDE SEQUENCE</scope>
    <source>
        <strain evidence="3">WoOx3</strain>
    </source>
</reference>
<evidence type="ECO:0000256" key="1">
    <source>
        <dbReference type="HAMAP-Rule" id="MF_00302"/>
    </source>
</evidence>
<dbReference type="NCBIfam" id="NF000672">
    <property type="entry name" value="PRK00033.1-5"/>
    <property type="match status" value="1"/>
</dbReference>
<protein>
    <recommendedName>
        <fullName evidence="1">ATP-dependent Clp protease adapter protein ClpS</fullName>
    </recommendedName>
</protein>
<dbReference type="EMBL" id="CP098242">
    <property type="protein sequence ID" value="WAW11083.1"/>
    <property type="molecule type" value="Genomic_DNA"/>
</dbReference>
<dbReference type="HAMAP" id="MF_00302">
    <property type="entry name" value="ClpS"/>
    <property type="match status" value="1"/>
</dbReference>